<dbReference type="AlphaFoldDB" id="A0A328DEJ7"/>
<name>A0A328DEJ7_9ASTE</name>
<dbReference type="Proteomes" id="UP000249390">
    <property type="component" value="Unassembled WGS sequence"/>
</dbReference>
<feature type="signal peptide" evidence="1">
    <location>
        <begin position="1"/>
        <end position="24"/>
    </location>
</feature>
<evidence type="ECO:0000256" key="1">
    <source>
        <dbReference type="SAM" id="SignalP"/>
    </source>
</evidence>
<evidence type="ECO:0000313" key="3">
    <source>
        <dbReference type="Proteomes" id="UP000249390"/>
    </source>
</evidence>
<keyword evidence="1" id="KW-0732">Signal</keyword>
<sequence>MGFPNRYSVFHALLILNVCILVLAYGDGVGVNHNRGRFANGLYQEWLKLSHRTHEYTRSNFAKGIFLRSAFVAEPIGETERKIEGKIDVASEEKPEDVIVNNTIISGGEISGGVGGGFGGGVDGFGGGAYGRWNLCYHENFENTLLKGFGDKNFNLINGLGAKDGQGSQDVVANVIKENDVGGGEGIDKGDGSGLSEDLSFCGGGGGGIGFGLGGGMKNRLGDDDDDDISRGMVNSFENGGNGEGGFGLGGGFGGGVGGGIVGSSTGGMVDGGASMGGGFGGGGGFGDGLLQSNFGGGIGGGFGVTTKGVIGGGAD</sequence>
<proteinExistence type="predicted"/>
<reference evidence="2 3" key="1">
    <citation type="submission" date="2018-06" db="EMBL/GenBank/DDBJ databases">
        <title>The Genome of Cuscuta australis (Dodder) Provides Insight into the Evolution of Plant Parasitism.</title>
        <authorList>
            <person name="Liu H."/>
        </authorList>
    </citation>
    <scope>NUCLEOTIDE SEQUENCE [LARGE SCALE GENOMIC DNA]</scope>
    <source>
        <strain evidence="3">cv. Yunnan</strain>
        <tissue evidence="2">Vines</tissue>
    </source>
</reference>
<protein>
    <submittedName>
        <fullName evidence="2">Uncharacterized protein</fullName>
    </submittedName>
</protein>
<gene>
    <name evidence="2" type="ORF">DM860_015682</name>
</gene>
<dbReference type="EMBL" id="NQVE01000146">
    <property type="protein sequence ID" value="RAL44322.1"/>
    <property type="molecule type" value="Genomic_DNA"/>
</dbReference>
<evidence type="ECO:0000313" key="2">
    <source>
        <dbReference type="EMBL" id="RAL44322.1"/>
    </source>
</evidence>
<feature type="chain" id="PRO_5016405775" evidence="1">
    <location>
        <begin position="25"/>
        <end position="316"/>
    </location>
</feature>
<comment type="caution">
    <text evidence="2">The sequence shown here is derived from an EMBL/GenBank/DDBJ whole genome shotgun (WGS) entry which is preliminary data.</text>
</comment>
<accession>A0A328DEJ7</accession>
<organism evidence="2 3">
    <name type="scientific">Cuscuta australis</name>
    <dbReference type="NCBI Taxonomy" id="267555"/>
    <lineage>
        <taxon>Eukaryota</taxon>
        <taxon>Viridiplantae</taxon>
        <taxon>Streptophyta</taxon>
        <taxon>Embryophyta</taxon>
        <taxon>Tracheophyta</taxon>
        <taxon>Spermatophyta</taxon>
        <taxon>Magnoliopsida</taxon>
        <taxon>eudicotyledons</taxon>
        <taxon>Gunneridae</taxon>
        <taxon>Pentapetalae</taxon>
        <taxon>asterids</taxon>
        <taxon>lamiids</taxon>
        <taxon>Solanales</taxon>
        <taxon>Convolvulaceae</taxon>
        <taxon>Cuscuteae</taxon>
        <taxon>Cuscuta</taxon>
        <taxon>Cuscuta subgen. Grammica</taxon>
        <taxon>Cuscuta sect. Cleistogrammica</taxon>
    </lineage>
</organism>
<keyword evidence="3" id="KW-1185">Reference proteome</keyword>